<dbReference type="InterPro" id="IPR007621">
    <property type="entry name" value="TPM_dom"/>
</dbReference>
<dbReference type="PANTHER" id="PTHR30373:SF8">
    <property type="entry name" value="BLL7265 PROTEIN"/>
    <property type="match status" value="1"/>
</dbReference>
<organism evidence="2 3">
    <name type="scientific">Lutibacter oricola</name>
    <dbReference type="NCBI Taxonomy" id="762486"/>
    <lineage>
        <taxon>Bacteria</taxon>
        <taxon>Pseudomonadati</taxon>
        <taxon>Bacteroidota</taxon>
        <taxon>Flavobacteriia</taxon>
        <taxon>Flavobacteriales</taxon>
        <taxon>Flavobacteriaceae</taxon>
        <taxon>Lutibacter</taxon>
    </lineage>
</organism>
<dbReference type="AlphaFoldDB" id="A0A1H2T526"/>
<feature type="domain" description="TPM" evidence="1">
    <location>
        <begin position="5"/>
        <end position="122"/>
    </location>
</feature>
<dbReference type="STRING" id="762486.SAMN05444411_101612"/>
<dbReference type="PANTHER" id="PTHR30373">
    <property type="entry name" value="UPF0603 PROTEIN YGCG"/>
    <property type="match status" value="1"/>
</dbReference>
<dbReference type="RefSeq" id="WP_090119562.1">
    <property type="nucleotide sequence ID" value="NZ_FNNJ01000001.1"/>
</dbReference>
<proteinExistence type="predicted"/>
<dbReference type="Pfam" id="PF04536">
    <property type="entry name" value="TPM_phosphatase"/>
    <property type="match status" value="1"/>
</dbReference>
<protein>
    <submittedName>
        <fullName evidence="2">TLP18.3, Psb32 and MOLO-1 founding protein of phosphatase</fullName>
    </submittedName>
</protein>
<dbReference type="OrthoDB" id="9786161at2"/>
<dbReference type="EMBL" id="FNNJ01000001">
    <property type="protein sequence ID" value="SDW38369.1"/>
    <property type="molecule type" value="Genomic_DNA"/>
</dbReference>
<dbReference type="Gene3D" id="3.10.310.50">
    <property type="match status" value="1"/>
</dbReference>
<dbReference type="Proteomes" id="UP000199595">
    <property type="component" value="Unassembled WGS sequence"/>
</dbReference>
<evidence type="ECO:0000313" key="3">
    <source>
        <dbReference type="Proteomes" id="UP000199595"/>
    </source>
</evidence>
<accession>A0A1H2T526</accession>
<evidence type="ECO:0000313" key="2">
    <source>
        <dbReference type="EMBL" id="SDW38369.1"/>
    </source>
</evidence>
<reference evidence="2 3" key="1">
    <citation type="submission" date="2016-10" db="EMBL/GenBank/DDBJ databases">
        <authorList>
            <person name="de Groot N.N."/>
        </authorList>
    </citation>
    <scope>NUCLEOTIDE SEQUENCE [LARGE SCALE GENOMIC DNA]</scope>
    <source>
        <strain evidence="2 3">DSM 24956</strain>
    </source>
</reference>
<gene>
    <name evidence="2" type="ORF">SAMN05444411_101612</name>
</gene>
<evidence type="ECO:0000259" key="1">
    <source>
        <dbReference type="Pfam" id="PF04536"/>
    </source>
</evidence>
<name>A0A1H2T526_9FLAO</name>
<keyword evidence="3" id="KW-1185">Reference proteome</keyword>
<sequence>MSKVEDFLTQAQEQDIIKAIKVAEKNTSGEIRVHIEKTTSKPPMDRALEVFYLLEMEKTEQRNGVLFYVAVESKKFAIIGDEGINSLVPENFWDSEKELVLSHFVNGQASLGLQLAIKEVGEKLKDFFPYLSNDKNELSDEISKG</sequence>